<evidence type="ECO:0000256" key="1">
    <source>
        <dbReference type="ARBA" id="ARBA00012386"/>
    </source>
</evidence>
<proteinExistence type="inferred from homology"/>
<evidence type="ECO:0000256" key="2">
    <source>
        <dbReference type="ARBA" id="ARBA00022679"/>
    </source>
</evidence>
<reference evidence="8 9" key="1">
    <citation type="submission" date="2024-11" db="EMBL/GenBank/DDBJ databases">
        <title>Chromosome-level genome assembly of Eucalyptus globulus Labill. provides insights into its genome evolution.</title>
        <authorList>
            <person name="Li X."/>
        </authorList>
    </citation>
    <scope>NUCLEOTIDE SEQUENCE [LARGE SCALE GENOMIC DNA]</scope>
    <source>
        <strain evidence="8">CL2024</strain>
        <tissue evidence="8">Fresh tender leaves</tissue>
    </source>
</reference>
<dbReference type="EMBL" id="JBJKBG010000006">
    <property type="protein sequence ID" value="KAL3733002.1"/>
    <property type="molecule type" value="Genomic_DNA"/>
</dbReference>
<evidence type="ECO:0000313" key="8">
    <source>
        <dbReference type="EMBL" id="KAL3733003.1"/>
    </source>
</evidence>
<keyword evidence="3" id="KW-0949">S-adenosyl-L-methionine</keyword>
<name>A0ABD3K000_EUCGL</name>
<dbReference type="AlphaFoldDB" id="A0ABD3K000"/>
<accession>A0ABD3K000</accession>
<dbReference type="PANTHER" id="PTHR21392:SF0">
    <property type="entry name" value="TRNA-URIDINE AMINOCARBOXYPROPYLTRANSFERASE 2"/>
    <property type="match status" value="1"/>
</dbReference>
<feature type="domain" description="DTW" evidence="7">
    <location>
        <begin position="66"/>
        <end position="412"/>
    </location>
</feature>
<comment type="caution">
    <text evidence="8">The sequence shown here is derived from an EMBL/GenBank/DDBJ whole genome shotgun (WGS) entry which is preliminary data.</text>
</comment>
<comment type="catalytic activity">
    <reaction evidence="6">
        <text>a uridine in tRNA + S-adenosyl-L-methionine = a 3-[(3S)-3-amino-3-carboxypropyl]uridine in tRNA + S-methyl-5'-thioadenosine + H(+)</text>
        <dbReference type="Rhea" id="RHEA:62432"/>
        <dbReference type="Rhea" id="RHEA-COMP:13339"/>
        <dbReference type="Rhea" id="RHEA-COMP:16092"/>
        <dbReference type="ChEBI" id="CHEBI:15378"/>
        <dbReference type="ChEBI" id="CHEBI:17509"/>
        <dbReference type="ChEBI" id="CHEBI:59789"/>
        <dbReference type="ChEBI" id="CHEBI:65315"/>
        <dbReference type="ChEBI" id="CHEBI:82930"/>
        <dbReference type="EC" id="2.5.1.25"/>
    </reaction>
</comment>
<dbReference type="GO" id="GO:0016432">
    <property type="term" value="F:tRNA-uridine aminocarboxypropyltransferase activity"/>
    <property type="evidence" value="ECO:0007669"/>
    <property type="project" value="UniProtKB-EC"/>
</dbReference>
<keyword evidence="9" id="KW-1185">Reference proteome</keyword>
<evidence type="ECO:0000256" key="6">
    <source>
        <dbReference type="ARBA" id="ARBA00048718"/>
    </source>
</evidence>
<sequence>MRFLFATRIRFANPFPNPNPSPFRYASPATLLLLLLKLATFPSRIAATARPISAKIAETARSTNPKRPVCPSCSKPARTCLCTRIRPTRLDHPVRVTVLQHSLERKHPLNSTRILRLGLKNVAVAAISDVNFSAKFSISPLEPHAEIGAHGLVGADLGVQNGEQSGVEVGNPNSVVESNGAHCPGDDRNCGSIASNGVEVSEGSQALQNSRACGVVSRDTSKPVISFRMGKKGIIESTDHVWMSRIGHQGADFDAILDCQSARDVLSNGFVVRKSQNLVSNLSLEPEEYEEFVLEVPRGSVLLFPTENALSIDELKAAEFEVRNLIVLGGTWMKAKRMYSQNPWLKLLPHLELDLEVMSLYGEVRSQPKAGCLSTLESVIYTMKAVGGSLEGLDQLIDVFESMVNDQRRCKDERLGTSTSGAAGIYMQIQLIKKDAGNRGCVYLEELLDKQQDS</sequence>
<evidence type="ECO:0000259" key="7">
    <source>
        <dbReference type="SMART" id="SM01144"/>
    </source>
</evidence>
<dbReference type="EMBL" id="JBJKBG010000006">
    <property type="protein sequence ID" value="KAL3733001.1"/>
    <property type="molecule type" value="Genomic_DNA"/>
</dbReference>
<evidence type="ECO:0000256" key="5">
    <source>
        <dbReference type="ARBA" id="ARBA00034489"/>
    </source>
</evidence>
<dbReference type="EMBL" id="JBJKBG010000006">
    <property type="protein sequence ID" value="KAL3733003.1"/>
    <property type="molecule type" value="Genomic_DNA"/>
</dbReference>
<dbReference type="Pfam" id="PF03942">
    <property type="entry name" value="DTW"/>
    <property type="match status" value="2"/>
</dbReference>
<dbReference type="Proteomes" id="UP001634007">
    <property type="component" value="Unassembled WGS sequence"/>
</dbReference>
<evidence type="ECO:0000256" key="3">
    <source>
        <dbReference type="ARBA" id="ARBA00022691"/>
    </source>
</evidence>
<evidence type="ECO:0000256" key="4">
    <source>
        <dbReference type="ARBA" id="ARBA00022694"/>
    </source>
</evidence>
<keyword evidence="4" id="KW-0819">tRNA processing</keyword>
<evidence type="ECO:0000313" key="9">
    <source>
        <dbReference type="Proteomes" id="UP001634007"/>
    </source>
</evidence>
<protein>
    <recommendedName>
        <fullName evidence="1">tRNA-uridine aminocarboxypropyltransferase</fullName>
        <ecNumber evidence="1">2.5.1.25</ecNumber>
    </recommendedName>
</protein>
<gene>
    <name evidence="8" type="ORF">ACJRO7_022515</name>
</gene>
<dbReference type="InterPro" id="IPR039262">
    <property type="entry name" value="DTWD2/TAPT"/>
</dbReference>
<dbReference type="EC" id="2.5.1.25" evidence="1"/>
<dbReference type="InterPro" id="IPR005636">
    <property type="entry name" value="DTW"/>
</dbReference>
<dbReference type="PANTHER" id="PTHR21392">
    <property type="entry name" value="TRNA-URIDINE AMINOCARBOXYPROPYLTRANSFERASE 2"/>
    <property type="match status" value="1"/>
</dbReference>
<organism evidence="8 9">
    <name type="scientific">Eucalyptus globulus</name>
    <name type="common">Tasmanian blue gum</name>
    <dbReference type="NCBI Taxonomy" id="34317"/>
    <lineage>
        <taxon>Eukaryota</taxon>
        <taxon>Viridiplantae</taxon>
        <taxon>Streptophyta</taxon>
        <taxon>Embryophyta</taxon>
        <taxon>Tracheophyta</taxon>
        <taxon>Spermatophyta</taxon>
        <taxon>Magnoliopsida</taxon>
        <taxon>eudicotyledons</taxon>
        <taxon>Gunneridae</taxon>
        <taxon>Pentapetalae</taxon>
        <taxon>rosids</taxon>
        <taxon>malvids</taxon>
        <taxon>Myrtales</taxon>
        <taxon>Myrtaceae</taxon>
        <taxon>Myrtoideae</taxon>
        <taxon>Eucalypteae</taxon>
        <taxon>Eucalyptus</taxon>
    </lineage>
</organism>
<keyword evidence="2" id="KW-0808">Transferase</keyword>
<comment type="similarity">
    <text evidence="5">Belongs to the TDD superfamily. DTWD2 family.</text>
</comment>
<dbReference type="SMART" id="SM01144">
    <property type="entry name" value="DTW"/>
    <property type="match status" value="1"/>
</dbReference>
<dbReference type="GO" id="GO:0008033">
    <property type="term" value="P:tRNA processing"/>
    <property type="evidence" value="ECO:0007669"/>
    <property type="project" value="UniProtKB-KW"/>
</dbReference>